<feature type="transmembrane region" description="Helical" evidence="5">
    <location>
        <begin position="178"/>
        <end position="198"/>
    </location>
</feature>
<evidence type="ECO:0000313" key="6">
    <source>
        <dbReference type="EMBL" id="EKC50087.1"/>
    </source>
</evidence>
<evidence type="ECO:0000256" key="3">
    <source>
        <dbReference type="ARBA" id="ARBA00022989"/>
    </source>
</evidence>
<evidence type="ECO:0000256" key="4">
    <source>
        <dbReference type="ARBA" id="ARBA00023136"/>
    </source>
</evidence>
<feature type="transmembrane region" description="Helical" evidence="5">
    <location>
        <begin position="154"/>
        <end position="172"/>
    </location>
</feature>
<dbReference type="Pfam" id="PF01943">
    <property type="entry name" value="Polysacc_synt"/>
    <property type="match status" value="1"/>
</dbReference>
<reference evidence="6" key="1">
    <citation type="journal article" date="2013" name="Environ. Microbiol.">
        <title>Microbiota from the distal guts of lean and obese adolescents exhibit partial functional redundancy besides clear differences in community structure.</title>
        <authorList>
            <person name="Ferrer M."/>
            <person name="Ruiz A."/>
            <person name="Lanza F."/>
            <person name="Haange S.B."/>
            <person name="Oberbach A."/>
            <person name="Till H."/>
            <person name="Bargiela R."/>
            <person name="Campoy C."/>
            <person name="Segura M.T."/>
            <person name="Richter M."/>
            <person name="von Bergen M."/>
            <person name="Seifert J."/>
            <person name="Suarez A."/>
        </authorList>
    </citation>
    <scope>NUCLEOTIDE SEQUENCE</scope>
</reference>
<sequence length="210" mass="23646">MKDKAQKNIKMHSVQFNFIMNAILTVSSFIFPLITFPYISRTLLVDGIGKVNFATSVISYFTMFASLGIPTYGIRACARVRDDREKLTKTAQELIIINLITSAITYAVFFILLFTVDRFYQDKTLLTVTSVSIILNTLGVTWLYSALEQYSYITVRNIACKLVSVILMFIFVHNTSDYVIYGVIAVLASGGSNLLNFINLKKYISLRPVG</sequence>
<dbReference type="GO" id="GO:0016020">
    <property type="term" value="C:membrane"/>
    <property type="evidence" value="ECO:0007669"/>
    <property type="project" value="UniProtKB-SubCell"/>
</dbReference>
<accession>K1RNC2</accession>
<keyword evidence="2 5" id="KW-0812">Transmembrane</keyword>
<keyword evidence="3 5" id="KW-1133">Transmembrane helix</keyword>
<dbReference type="AlphaFoldDB" id="K1RNC2"/>
<gene>
    <name evidence="6" type="ORF">OBE_14309</name>
</gene>
<evidence type="ECO:0000256" key="1">
    <source>
        <dbReference type="ARBA" id="ARBA00004141"/>
    </source>
</evidence>
<organism evidence="6">
    <name type="scientific">human gut metagenome</name>
    <dbReference type="NCBI Taxonomy" id="408170"/>
    <lineage>
        <taxon>unclassified sequences</taxon>
        <taxon>metagenomes</taxon>
        <taxon>organismal metagenomes</taxon>
    </lineage>
</organism>
<name>K1RNC2_9ZZZZ</name>
<dbReference type="InterPro" id="IPR052556">
    <property type="entry name" value="PolySynth_Transporter"/>
</dbReference>
<dbReference type="InterPro" id="IPR002797">
    <property type="entry name" value="Polysacc_synth"/>
</dbReference>
<proteinExistence type="predicted"/>
<feature type="transmembrane region" description="Helical" evidence="5">
    <location>
        <begin position="126"/>
        <end position="147"/>
    </location>
</feature>
<dbReference type="PANTHER" id="PTHR43424">
    <property type="entry name" value="LOCUS PUTATIVE PROTEIN 1-RELATED"/>
    <property type="match status" value="1"/>
</dbReference>
<comment type="subcellular location">
    <subcellularLocation>
        <location evidence="1">Membrane</location>
        <topology evidence="1">Multi-pass membrane protein</topology>
    </subcellularLocation>
</comment>
<feature type="transmembrane region" description="Helical" evidence="5">
    <location>
        <begin position="21"/>
        <end position="39"/>
    </location>
</feature>
<keyword evidence="4 5" id="KW-0472">Membrane</keyword>
<dbReference type="EMBL" id="AJWZ01009866">
    <property type="protein sequence ID" value="EKC50087.1"/>
    <property type="molecule type" value="Genomic_DNA"/>
</dbReference>
<feature type="non-terminal residue" evidence="6">
    <location>
        <position position="210"/>
    </location>
</feature>
<feature type="transmembrane region" description="Helical" evidence="5">
    <location>
        <begin position="94"/>
        <end position="114"/>
    </location>
</feature>
<comment type="caution">
    <text evidence="6">The sequence shown here is derived from an EMBL/GenBank/DDBJ whole genome shotgun (WGS) entry which is preliminary data.</text>
</comment>
<feature type="transmembrane region" description="Helical" evidence="5">
    <location>
        <begin position="51"/>
        <end position="73"/>
    </location>
</feature>
<dbReference type="PANTHER" id="PTHR43424:SF1">
    <property type="entry name" value="LOCUS PUTATIVE PROTEIN 1-RELATED"/>
    <property type="match status" value="1"/>
</dbReference>
<evidence type="ECO:0000256" key="5">
    <source>
        <dbReference type="SAM" id="Phobius"/>
    </source>
</evidence>
<protein>
    <submittedName>
        <fullName evidence="6">Polysaccharide transporter, PST family</fullName>
    </submittedName>
</protein>
<evidence type="ECO:0000256" key="2">
    <source>
        <dbReference type="ARBA" id="ARBA00022692"/>
    </source>
</evidence>